<keyword evidence="1" id="KW-0472">Membrane</keyword>
<feature type="transmembrane region" description="Helical" evidence="1">
    <location>
        <begin position="43"/>
        <end position="61"/>
    </location>
</feature>
<evidence type="ECO:0000313" key="3">
    <source>
        <dbReference type="EMBL" id="CAE0721197.1"/>
    </source>
</evidence>
<organism evidence="3">
    <name type="scientific">Pseudo-nitzschia australis</name>
    <dbReference type="NCBI Taxonomy" id="44445"/>
    <lineage>
        <taxon>Eukaryota</taxon>
        <taxon>Sar</taxon>
        <taxon>Stramenopiles</taxon>
        <taxon>Ochrophyta</taxon>
        <taxon>Bacillariophyta</taxon>
        <taxon>Bacillariophyceae</taxon>
        <taxon>Bacillariophycidae</taxon>
        <taxon>Bacillariales</taxon>
        <taxon>Bacillariaceae</taxon>
        <taxon>Pseudo-nitzschia</taxon>
    </lineage>
</organism>
<feature type="signal peptide" evidence="2">
    <location>
        <begin position="1"/>
        <end position="19"/>
    </location>
</feature>
<accession>A0A7S4ELC2</accession>
<protein>
    <submittedName>
        <fullName evidence="3">Uncharacterized protein</fullName>
    </submittedName>
</protein>
<keyword evidence="1" id="KW-1133">Transmembrane helix</keyword>
<sequence length="126" mass="14049">MLLLLLLLLLLLFAAETIANNSKFPVLVEHFSDLSDRRENVVVFRVLIIVAAALVLFRVAVGTNGATATHTVRACVRACSVCALVYFNIYAREKGRHERPNSSSYSYCSGCLFLRYGTHRTVQEGR</sequence>
<evidence type="ECO:0000256" key="2">
    <source>
        <dbReference type="SAM" id="SignalP"/>
    </source>
</evidence>
<evidence type="ECO:0000256" key="1">
    <source>
        <dbReference type="SAM" id="Phobius"/>
    </source>
</evidence>
<reference evidence="3" key="1">
    <citation type="submission" date="2021-01" db="EMBL/GenBank/DDBJ databases">
        <authorList>
            <person name="Corre E."/>
            <person name="Pelletier E."/>
            <person name="Niang G."/>
            <person name="Scheremetjew M."/>
            <person name="Finn R."/>
            <person name="Kale V."/>
            <person name="Holt S."/>
            <person name="Cochrane G."/>
            <person name="Meng A."/>
            <person name="Brown T."/>
            <person name="Cohen L."/>
        </authorList>
    </citation>
    <scope>NUCLEOTIDE SEQUENCE</scope>
    <source>
        <strain evidence="3">10249 10 AB</strain>
    </source>
</reference>
<name>A0A7S4ELC2_9STRA</name>
<proteinExistence type="predicted"/>
<feature type="chain" id="PRO_5030688804" evidence="2">
    <location>
        <begin position="20"/>
        <end position="126"/>
    </location>
</feature>
<dbReference type="EMBL" id="HBIX01019725">
    <property type="protein sequence ID" value="CAE0721197.1"/>
    <property type="molecule type" value="Transcribed_RNA"/>
</dbReference>
<gene>
    <name evidence="3" type="ORF">PAUS00366_LOCUS13952</name>
</gene>
<keyword evidence="2" id="KW-0732">Signal</keyword>
<dbReference type="AlphaFoldDB" id="A0A7S4ELC2"/>
<keyword evidence="1" id="KW-0812">Transmembrane</keyword>